<dbReference type="InterPro" id="IPR013806">
    <property type="entry name" value="Kringle-like"/>
</dbReference>
<evidence type="ECO:0000256" key="5">
    <source>
        <dbReference type="ARBA" id="ARBA00023157"/>
    </source>
</evidence>
<dbReference type="Gene3D" id="2.10.10.10">
    <property type="entry name" value="Fibronectin, type II, collagen-binding"/>
    <property type="match status" value="1"/>
</dbReference>
<dbReference type="PANTHER" id="PTHR22918:SF1">
    <property type="entry name" value="FIBRONECTIN TYPE-II DOMAIN-CONTAINING PROTEIN"/>
    <property type="match status" value="1"/>
</dbReference>
<keyword evidence="3" id="KW-0964">Secreted</keyword>
<feature type="disulfide bond" evidence="6">
    <location>
        <begin position="90"/>
        <end position="116"/>
    </location>
</feature>
<dbReference type="GO" id="GO:0008201">
    <property type="term" value="F:heparin binding"/>
    <property type="evidence" value="ECO:0007669"/>
    <property type="project" value="TreeGrafter"/>
</dbReference>
<dbReference type="Pfam" id="PF00040">
    <property type="entry name" value="fn2"/>
    <property type="match status" value="2"/>
</dbReference>
<dbReference type="PROSITE" id="PS51092">
    <property type="entry name" value="FN2_2"/>
    <property type="match status" value="1"/>
</dbReference>
<dbReference type="Proteomes" id="UP000694406">
    <property type="component" value="Unplaced"/>
</dbReference>
<evidence type="ECO:0000313" key="9">
    <source>
        <dbReference type="Proteomes" id="UP000694406"/>
    </source>
</evidence>
<dbReference type="InterPro" id="IPR036943">
    <property type="entry name" value="FN_type2_sf"/>
</dbReference>
<dbReference type="InterPro" id="IPR051666">
    <property type="entry name" value="SP_Capacitation_Regulator"/>
</dbReference>
<evidence type="ECO:0000256" key="2">
    <source>
        <dbReference type="ARBA" id="ARBA00010011"/>
    </source>
</evidence>
<dbReference type="PRINTS" id="PR00013">
    <property type="entry name" value="FNTYPEII"/>
</dbReference>
<dbReference type="GO" id="GO:0009986">
    <property type="term" value="C:cell surface"/>
    <property type="evidence" value="ECO:0007669"/>
    <property type="project" value="TreeGrafter"/>
</dbReference>
<dbReference type="GeneTree" id="ENSGT00940000155126"/>
<name>A0A8C5RWM5_LATLA</name>
<accession>A0A8C5RWM5</accession>
<dbReference type="GO" id="GO:0005576">
    <property type="term" value="C:extracellular region"/>
    <property type="evidence" value="ECO:0007669"/>
    <property type="project" value="UniProtKB-SubCell"/>
</dbReference>
<evidence type="ECO:0000313" key="8">
    <source>
        <dbReference type="Ensembl" id="ENSLLTP00000008726.1"/>
    </source>
</evidence>
<dbReference type="SUPFAM" id="SSF57440">
    <property type="entry name" value="Kringle-like"/>
    <property type="match status" value="1"/>
</dbReference>
<feature type="disulfide bond" evidence="6">
    <location>
        <begin position="104"/>
        <end position="131"/>
    </location>
</feature>
<feature type="domain" description="Fibronectin type-II" evidence="7">
    <location>
        <begin position="85"/>
        <end position="133"/>
    </location>
</feature>
<keyword evidence="5 6" id="KW-1015">Disulfide bond</keyword>
<dbReference type="PROSITE" id="PS00023">
    <property type="entry name" value="FN2_1"/>
    <property type="match status" value="1"/>
</dbReference>
<evidence type="ECO:0000259" key="7">
    <source>
        <dbReference type="PROSITE" id="PS51092"/>
    </source>
</evidence>
<evidence type="ECO:0000256" key="6">
    <source>
        <dbReference type="PROSITE-ProRule" id="PRU00479"/>
    </source>
</evidence>
<dbReference type="CDD" id="cd00062">
    <property type="entry name" value="FN2"/>
    <property type="match status" value="1"/>
</dbReference>
<reference evidence="8" key="2">
    <citation type="submission" date="2025-09" db="UniProtKB">
        <authorList>
            <consortium name="Ensembl"/>
        </authorList>
    </citation>
    <scope>IDENTIFICATION</scope>
</reference>
<dbReference type="PANTHER" id="PTHR22918">
    <property type="entry name" value="SEMINAL PLASMA PROTEIN"/>
    <property type="match status" value="1"/>
</dbReference>
<dbReference type="AlphaFoldDB" id="A0A8C5RWM5"/>
<dbReference type="FunFam" id="2.10.10.10:FF:000001">
    <property type="entry name" value="Fibronectin 1a isoform 1"/>
    <property type="match status" value="1"/>
</dbReference>
<evidence type="ECO:0000256" key="3">
    <source>
        <dbReference type="ARBA" id="ARBA00022525"/>
    </source>
</evidence>
<dbReference type="InterPro" id="IPR000562">
    <property type="entry name" value="FN_type2_dom"/>
</dbReference>
<sequence>VLSDSAGRLPVINERSLLSSSPLQGDFSPIQLPNKGGSARIHRAPLAMAVFAAVPNQKTFYSCTSEGRNDGNLWCMLVQTRGGNSNGALCHFPFLYNNRNYTDCTSEGRRDNMKWCGTTSNYDVDQKFGFCPMAGILHIHMLGPNLIP</sequence>
<protein>
    <recommendedName>
        <fullName evidence="7">Fibronectin type-II domain-containing protein</fullName>
    </recommendedName>
</protein>
<reference evidence="8" key="1">
    <citation type="submission" date="2025-08" db="UniProtKB">
        <authorList>
            <consortium name="Ensembl"/>
        </authorList>
    </citation>
    <scope>IDENTIFICATION</scope>
</reference>
<dbReference type="SMART" id="SM00059">
    <property type="entry name" value="FN2"/>
    <property type="match status" value="1"/>
</dbReference>
<proteinExistence type="inferred from homology"/>
<organism evidence="8 9">
    <name type="scientific">Laticauda laticaudata</name>
    <name type="common">Blue-ringed sea krait</name>
    <name type="synonym">Blue-lipped sea krait</name>
    <dbReference type="NCBI Taxonomy" id="8630"/>
    <lineage>
        <taxon>Eukaryota</taxon>
        <taxon>Metazoa</taxon>
        <taxon>Chordata</taxon>
        <taxon>Craniata</taxon>
        <taxon>Vertebrata</taxon>
        <taxon>Euteleostomi</taxon>
        <taxon>Lepidosauria</taxon>
        <taxon>Squamata</taxon>
        <taxon>Bifurcata</taxon>
        <taxon>Unidentata</taxon>
        <taxon>Episquamata</taxon>
        <taxon>Toxicofera</taxon>
        <taxon>Serpentes</taxon>
        <taxon>Colubroidea</taxon>
        <taxon>Elapidae</taxon>
        <taxon>Laticaudinae</taxon>
        <taxon>Laticauda</taxon>
    </lineage>
</organism>
<evidence type="ECO:0000256" key="1">
    <source>
        <dbReference type="ARBA" id="ARBA00004613"/>
    </source>
</evidence>
<comment type="similarity">
    <text evidence="2">Belongs to the seminal plasma protein family.</text>
</comment>
<dbReference type="Ensembl" id="ENSLLTT00000009054.1">
    <property type="protein sequence ID" value="ENSLLTP00000008726.1"/>
    <property type="gene ID" value="ENSLLTG00000006655.1"/>
</dbReference>
<comment type="subcellular location">
    <subcellularLocation>
        <location evidence="1">Secreted</location>
    </subcellularLocation>
</comment>
<keyword evidence="4" id="KW-0677">Repeat</keyword>
<keyword evidence="9" id="KW-1185">Reference proteome</keyword>
<evidence type="ECO:0000256" key="4">
    <source>
        <dbReference type="ARBA" id="ARBA00022737"/>
    </source>
</evidence>